<evidence type="ECO:0000313" key="24">
    <source>
        <dbReference type="EMBL" id="CAL4971292.1"/>
    </source>
</evidence>
<keyword evidence="17 22" id="KW-1133">Transmembrane helix</keyword>
<dbReference type="EC" id="2.7.11.1" evidence="4"/>
<dbReference type="EMBL" id="OZ075112">
    <property type="protein sequence ID" value="CAL4971292.1"/>
    <property type="molecule type" value="Genomic_DNA"/>
</dbReference>
<evidence type="ECO:0000256" key="4">
    <source>
        <dbReference type="ARBA" id="ARBA00012513"/>
    </source>
</evidence>
<comment type="catalytic activity">
    <reaction evidence="20">
        <text>L-threonyl-[protein] + ATP = O-phospho-L-threonyl-[protein] + ADP + H(+)</text>
        <dbReference type="Rhea" id="RHEA:46608"/>
        <dbReference type="Rhea" id="RHEA-COMP:11060"/>
        <dbReference type="Rhea" id="RHEA-COMP:11605"/>
        <dbReference type="ChEBI" id="CHEBI:15378"/>
        <dbReference type="ChEBI" id="CHEBI:30013"/>
        <dbReference type="ChEBI" id="CHEBI:30616"/>
        <dbReference type="ChEBI" id="CHEBI:61977"/>
        <dbReference type="ChEBI" id="CHEBI:456216"/>
        <dbReference type="EC" id="2.7.11.1"/>
    </reaction>
</comment>
<keyword evidence="8" id="KW-0433">Leucine-rich repeat</keyword>
<dbReference type="FunFam" id="1.10.510.10:FF:000417">
    <property type="entry name" value="Leucine-rich repeat receptor-like protein kinase"/>
    <property type="match status" value="1"/>
</dbReference>
<dbReference type="Pfam" id="PF00069">
    <property type="entry name" value="Pkinase"/>
    <property type="match status" value="1"/>
</dbReference>
<gene>
    <name evidence="24" type="ORF">URODEC1_LOCUS50586</name>
</gene>
<keyword evidence="16" id="KW-0067">ATP-binding</keyword>
<evidence type="ECO:0000256" key="18">
    <source>
        <dbReference type="ARBA" id="ARBA00023136"/>
    </source>
</evidence>
<evidence type="ECO:0000256" key="6">
    <source>
        <dbReference type="ARBA" id="ARBA00022527"/>
    </source>
</evidence>
<dbReference type="InterPro" id="IPR013210">
    <property type="entry name" value="LRR_N_plant-typ"/>
</dbReference>
<dbReference type="InterPro" id="IPR001611">
    <property type="entry name" value="Leu-rich_rpt"/>
</dbReference>
<evidence type="ECO:0000256" key="2">
    <source>
        <dbReference type="ARBA" id="ARBA00008684"/>
    </source>
</evidence>
<organism evidence="24 25">
    <name type="scientific">Urochloa decumbens</name>
    <dbReference type="NCBI Taxonomy" id="240449"/>
    <lineage>
        <taxon>Eukaryota</taxon>
        <taxon>Viridiplantae</taxon>
        <taxon>Streptophyta</taxon>
        <taxon>Embryophyta</taxon>
        <taxon>Tracheophyta</taxon>
        <taxon>Spermatophyta</taxon>
        <taxon>Magnoliopsida</taxon>
        <taxon>Liliopsida</taxon>
        <taxon>Poales</taxon>
        <taxon>Poaceae</taxon>
        <taxon>PACMAD clade</taxon>
        <taxon>Panicoideae</taxon>
        <taxon>Panicodae</taxon>
        <taxon>Paniceae</taxon>
        <taxon>Melinidinae</taxon>
        <taxon>Urochloa</taxon>
    </lineage>
</organism>
<dbReference type="Proteomes" id="UP001497457">
    <property type="component" value="Chromosome 2b"/>
</dbReference>
<dbReference type="SUPFAM" id="SSF52047">
    <property type="entry name" value="RNI-like"/>
    <property type="match status" value="1"/>
</dbReference>
<dbReference type="SUPFAM" id="SSF52058">
    <property type="entry name" value="L domain-like"/>
    <property type="match status" value="1"/>
</dbReference>
<evidence type="ECO:0000256" key="8">
    <source>
        <dbReference type="ARBA" id="ARBA00022614"/>
    </source>
</evidence>
<dbReference type="GO" id="GO:0005524">
    <property type="term" value="F:ATP binding"/>
    <property type="evidence" value="ECO:0007669"/>
    <property type="project" value="UniProtKB-KW"/>
</dbReference>
<evidence type="ECO:0000256" key="14">
    <source>
        <dbReference type="ARBA" id="ARBA00022741"/>
    </source>
</evidence>
<dbReference type="SMART" id="SM00220">
    <property type="entry name" value="S_TKc"/>
    <property type="match status" value="1"/>
</dbReference>
<dbReference type="FunFam" id="3.80.10.10:FF:000041">
    <property type="entry name" value="LRR receptor-like serine/threonine-protein kinase ERECTA"/>
    <property type="match status" value="1"/>
</dbReference>
<keyword evidence="12" id="KW-0732">Signal</keyword>
<dbReference type="InterPro" id="IPR008271">
    <property type="entry name" value="Ser/Thr_kinase_AS"/>
</dbReference>
<keyword evidence="25" id="KW-1185">Reference proteome</keyword>
<evidence type="ECO:0000256" key="11">
    <source>
        <dbReference type="ARBA" id="ARBA00022692"/>
    </source>
</evidence>
<evidence type="ECO:0000256" key="15">
    <source>
        <dbReference type="ARBA" id="ARBA00022777"/>
    </source>
</evidence>
<dbReference type="PROSITE" id="PS50011">
    <property type="entry name" value="PROTEIN_KINASE_DOM"/>
    <property type="match status" value="1"/>
</dbReference>
<comment type="similarity">
    <text evidence="2">Belongs to the protein kinase superfamily. Ser/Thr protein kinase family.</text>
</comment>
<name>A0ABC9A0D4_9POAL</name>
<evidence type="ECO:0000256" key="3">
    <source>
        <dbReference type="ARBA" id="ARBA00009592"/>
    </source>
</evidence>
<dbReference type="InterPro" id="IPR000719">
    <property type="entry name" value="Prot_kinase_dom"/>
</dbReference>
<proteinExistence type="inferred from homology"/>
<dbReference type="Pfam" id="PF08263">
    <property type="entry name" value="LRRNT_2"/>
    <property type="match status" value="1"/>
</dbReference>
<evidence type="ECO:0000313" key="25">
    <source>
        <dbReference type="Proteomes" id="UP001497457"/>
    </source>
</evidence>
<keyword evidence="13" id="KW-0677">Repeat</keyword>
<dbReference type="InterPro" id="IPR032675">
    <property type="entry name" value="LRR_dom_sf"/>
</dbReference>
<evidence type="ECO:0000256" key="19">
    <source>
        <dbReference type="ARBA" id="ARBA00023180"/>
    </source>
</evidence>
<dbReference type="Gene3D" id="3.30.200.20">
    <property type="entry name" value="Phosphorylase Kinase, domain 1"/>
    <property type="match status" value="1"/>
</dbReference>
<dbReference type="FunFam" id="3.80.10.10:FF:000896">
    <property type="entry name" value="Leucine-rich repeat receptor-like protein kinase"/>
    <property type="match status" value="1"/>
</dbReference>
<comment type="similarity">
    <text evidence="3">Belongs to the RLP family.</text>
</comment>
<keyword evidence="7" id="KW-0597">Phosphoprotein</keyword>
<evidence type="ECO:0000256" key="10">
    <source>
        <dbReference type="ARBA" id="ARBA00022679"/>
    </source>
</evidence>
<dbReference type="InterPro" id="IPR011009">
    <property type="entry name" value="Kinase-like_dom_sf"/>
</dbReference>
<evidence type="ECO:0000256" key="7">
    <source>
        <dbReference type="ARBA" id="ARBA00022553"/>
    </source>
</evidence>
<dbReference type="PANTHER" id="PTHR45974:SF181">
    <property type="entry name" value="PROTEIN KINASE DOMAIN-CONTAINING PROTEIN"/>
    <property type="match status" value="1"/>
</dbReference>
<evidence type="ECO:0000256" key="21">
    <source>
        <dbReference type="ARBA" id="ARBA00048679"/>
    </source>
</evidence>
<keyword evidence="15" id="KW-0418">Kinase</keyword>
<keyword evidence="6" id="KW-0723">Serine/threonine-protein kinase</keyword>
<dbReference type="PROSITE" id="PS00108">
    <property type="entry name" value="PROTEIN_KINASE_ST"/>
    <property type="match status" value="1"/>
</dbReference>
<sequence length="1016" mass="109687">MKREFPNPEPLKTGPALPHARAMAQVKRNSSHLCTLRLLLPPLLAVTAVAAEASPPESDDLYALSELKSSLLSGSARNSSSLADWDIPSSSSSPASHHHYCNFSGITCDASDNRVVAINLTGVPLHGGVLPAEVSLLHSLSSLTITSCSLSGSIPASLASMPLLRHLNLSNNNISGFFPSSGPPAPYYFPSAEVIDVFNNNLTGPPPQFGRSKARLRHLNLGGNYFSGGIPEEYGDVKRLEFLGLHGNFLSGRVPPSLSRLKRLKVMYLGYGNSFNGGIPLEFGELEALVQLDMADCSLRGPIPPELGRLTRLEALYLQSNNLVGEIPAELGSLKNLTYLDLCFNELTGEIPASFAKLTRLELLHLFGNELQGAIPEFVGELPQLEILQAWQNNLTGELPANLGKNGRLLMLDVTDNQLTGAIPPHLCAGRRLQSLILMRNKFSGSIPEDLGNCKTLARVRLNSNFLNGSIPPGLLDLPMNTILDSSENLLSGELPVVIPSAGLSFLSVACNNLSGPMPPQIGNLKNLSLLNFSANALTAGFPRELSHCESLTLLDLSRNHLTGEIPTVITNLKVLTMLNLSRNSISGELPLEIREMISLSILDVSYNNFSGRVSQSQLQGVFAVSGEKDFQGNPGLCVEHVTAISCSYQQRSSGRGDKPRMLLPWLVPTIIAMVTMAVFLGLWCRRRAARRRPASWKMTLFQNLDLQMDDVLGCLREENIVGRGGAGTVYRCATRGGTEVAVKRLPEPVPRRRRDHGFRAEVTTLGGVRHRNIVRLLGFATGAEGNLLLYEYMPAGSLGVLLHGDSGAAAALGWGARLRVATEAARALCYLHHECSPRILHRDVKSNNILLDAAMEAHVADFGLAKFLRRGASGPGAVAAEECVSAIAGTYGYIAPEYAYTLRVDEKTDVYSFGVVLLEIVTGRRPLGDFGDEIDLVHWARSTVPRPLDDTAVLAVADPRLPPEPAAVIARLFRVGMSCVRESSQARPTMREVMHVLSSFVAVADQASTSSALPV</sequence>
<keyword evidence="19" id="KW-0325">Glycoprotein</keyword>
<dbReference type="Gene3D" id="1.10.510.10">
    <property type="entry name" value="Transferase(Phosphotransferase) domain 1"/>
    <property type="match status" value="1"/>
</dbReference>
<feature type="domain" description="Protein kinase" evidence="23">
    <location>
        <begin position="716"/>
        <end position="1002"/>
    </location>
</feature>
<dbReference type="SUPFAM" id="SSF56112">
    <property type="entry name" value="Protein kinase-like (PK-like)"/>
    <property type="match status" value="1"/>
</dbReference>
<keyword evidence="14" id="KW-0547">Nucleotide-binding</keyword>
<dbReference type="SMART" id="SM00369">
    <property type="entry name" value="LRR_TYP"/>
    <property type="match status" value="5"/>
</dbReference>
<feature type="transmembrane region" description="Helical" evidence="22">
    <location>
        <begin position="663"/>
        <end position="684"/>
    </location>
</feature>
<dbReference type="FunFam" id="3.80.10.10:FF:000111">
    <property type="entry name" value="LRR receptor-like serine/threonine-protein kinase ERECTA"/>
    <property type="match status" value="1"/>
</dbReference>
<protein>
    <recommendedName>
        <fullName evidence="4">non-specific serine/threonine protein kinase</fullName>
        <ecNumber evidence="4">2.7.11.1</ecNumber>
    </recommendedName>
</protein>
<keyword evidence="18 22" id="KW-0472">Membrane</keyword>
<dbReference type="GO" id="GO:0004674">
    <property type="term" value="F:protein serine/threonine kinase activity"/>
    <property type="evidence" value="ECO:0007669"/>
    <property type="project" value="UniProtKB-KW"/>
</dbReference>
<evidence type="ECO:0000259" key="23">
    <source>
        <dbReference type="PROSITE" id="PS50011"/>
    </source>
</evidence>
<comment type="subcellular location">
    <subcellularLocation>
        <location evidence="1">Cell membrane</location>
        <topology evidence="1">Single-pass membrane protein</topology>
    </subcellularLocation>
</comment>
<dbReference type="Pfam" id="PF00560">
    <property type="entry name" value="LRR_1"/>
    <property type="match status" value="5"/>
</dbReference>
<keyword evidence="11 22" id="KW-0812">Transmembrane</keyword>
<evidence type="ECO:0000256" key="9">
    <source>
        <dbReference type="ARBA" id="ARBA00022626"/>
    </source>
</evidence>
<dbReference type="FunFam" id="3.80.10.10:FF:000221">
    <property type="entry name" value="Leucine-rich repeat receptor-like protein kinase PXL1"/>
    <property type="match status" value="1"/>
</dbReference>
<dbReference type="PANTHER" id="PTHR45974">
    <property type="entry name" value="RECEPTOR-LIKE PROTEIN 55"/>
    <property type="match status" value="1"/>
</dbReference>
<keyword evidence="5" id="KW-1003">Cell membrane</keyword>
<evidence type="ECO:0000256" key="12">
    <source>
        <dbReference type="ARBA" id="ARBA00022729"/>
    </source>
</evidence>
<dbReference type="AlphaFoldDB" id="A0ABC9A0D4"/>
<reference evidence="25" key="1">
    <citation type="submission" date="2024-06" db="EMBL/GenBank/DDBJ databases">
        <authorList>
            <person name="Ryan C."/>
        </authorList>
    </citation>
    <scope>NUCLEOTIDE SEQUENCE [LARGE SCALE GENOMIC DNA]</scope>
</reference>
<evidence type="ECO:0000256" key="1">
    <source>
        <dbReference type="ARBA" id="ARBA00004162"/>
    </source>
</evidence>
<evidence type="ECO:0000256" key="16">
    <source>
        <dbReference type="ARBA" id="ARBA00022840"/>
    </source>
</evidence>
<evidence type="ECO:0000256" key="5">
    <source>
        <dbReference type="ARBA" id="ARBA00022475"/>
    </source>
</evidence>
<dbReference type="GO" id="GO:0005886">
    <property type="term" value="C:plasma membrane"/>
    <property type="evidence" value="ECO:0007669"/>
    <property type="project" value="UniProtKB-SubCell"/>
</dbReference>
<evidence type="ECO:0000256" key="17">
    <source>
        <dbReference type="ARBA" id="ARBA00022989"/>
    </source>
</evidence>
<dbReference type="InterPro" id="IPR003591">
    <property type="entry name" value="Leu-rich_rpt_typical-subtyp"/>
</dbReference>
<keyword evidence="10" id="KW-0808">Transferase</keyword>
<dbReference type="GO" id="GO:0009742">
    <property type="term" value="P:brassinosteroid mediated signaling pathway"/>
    <property type="evidence" value="ECO:0007669"/>
    <property type="project" value="UniProtKB-KW"/>
</dbReference>
<evidence type="ECO:0000256" key="13">
    <source>
        <dbReference type="ARBA" id="ARBA00022737"/>
    </source>
</evidence>
<evidence type="ECO:0000256" key="20">
    <source>
        <dbReference type="ARBA" id="ARBA00047899"/>
    </source>
</evidence>
<accession>A0ABC9A0D4</accession>
<dbReference type="Gene3D" id="3.80.10.10">
    <property type="entry name" value="Ribonuclease Inhibitor"/>
    <property type="match status" value="3"/>
</dbReference>
<comment type="catalytic activity">
    <reaction evidence="21">
        <text>L-seryl-[protein] + ATP = O-phospho-L-seryl-[protein] + ADP + H(+)</text>
        <dbReference type="Rhea" id="RHEA:17989"/>
        <dbReference type="Rhea" id="RHEA-COMP:9863"/>
        <dbReference type="Rhea" id="RHEA-COMP:11604"/>
        <dbReference type="ChEBI" id="CHEBI:15378"/>
        <dbReference type="ChEBI" id="CHEBI:29999"/>
        <dbReference type="ChEBI" id="CHEBI:30616"/>
        <dbReference type="ChEBI" id="CHEBI:83421"/>
        <dbReference type="ChEBI" id="CHEBI:456216"/>
        <dbReference type="EC" id="2.7.11.1"/>
    </reaction>
</comment>
<evidence type="ECO:0000256" key="22">
    <source>
        <dbReference type="SAM" id="Phobius"/>
    </source>
</evidence>
<keyword evidence="9" id="KW-1070">Brassinosteroid signaling pathway</keyword>
<dbReference type="Pfam" id="PF13855">
    <property type="entry name" value="LRR_8"/>
    <property type="match status" value="2"/>
</dbReference>
<reference evidence="24 25" key="2">
    <citation type="submission" date="2024-10" db="EMBL/GenBank/DDBJ databases">
        <authorList>
            <person name="Ryan C."/>
        </authorList>
    </citation>
    <scope>NUCLEOTIDE SEQUENCE [LARGE SCALE GENOMIC DNA]</scope>
</reference>